<reference evidence="2 3" key="1">
    <citation type="submission" date="2018-04" db="EMBL/GenBank/DDBJ databases">
        <authorList>
            <person name="Huttner S."/>
            <person name="Dainat J."/>
        </authorList>
    </citation>
    <scope>NUCLEOTIDE SEQUENCE [LARGE SCALE GENOMIC DNA]</scope>
</reference>
<dbReference type="AlphaFoldDB" id="A0A3S4EZE7"/>
<keyword evidence="1" id="KW-0472">Membrane</keyword>
<feature type="transmembrane region" description="Helical" evidence="1">
    <location>
        <begin position="97"/>
        <end position="116"/>
    </location>
</feature>
<feature type="transmembrane region" description="Helical" evidence="1">
    <location>
        <begin position="155"/>
        <end position="175"/>
    </location>
</feature>
<feature type="transmembrane region" description="Helical" evidence="1">
    <location>
        <begin position="29"/>
        <end position="53"/>
    </location>
</feature>
<gene>
    <name evidence="2" type="ORF">TT172_LOCUS2653</name>
</gene>
<name>A0A3S4EZE7_9PEZI</name>
<evidence type="ECO:0000256" key="1">
    <source>
        <dbReference type="SAM" id="Phobius"/>
    </source>
</evidence>
<keyword evidence="1" id="KW-0812">Transmembrane</keyword>
<evidence type="ECO:0000313" key="2">
    <source>
        <dbReference type="EMBL" id="SPQ20234.1"/>
    </source>
</evidence>
<protein>
    <submittedName>
        <fullName evidence="2">Bcd2fd88-4db7-4b4c-83f0-05e1c67027f0</fullName>
    </submittedName>
</protein>
<accession>A0A3S4EZE7</accession>
<dbReference type="EMBL" id="OUUZ01000003">
    <property type="protein sequence ID" value="SPQ20234.1"/>
    <property type="molecule type" value="Genomic_DNA"/>
</dbReference>
<dbReference type="Proteomes" id="UP000289323">
    <property type="component" value="Unassembled WGS sequence"/>
</dbReference>
<proteinExistence type="predicted"/>
<keyword evidence="1" id="KW-1133">Transmembrane helix</keyword>
<evidence type="ECO:0000313" key="3">
    <source>
        <dbReference type="Proteomes" id="UP000289323"/>
    </source>
</evidence>
<sequence length="246" mass="26061">MSLPNRCPPAACASTNPLAALFDINHHQLALLLSLGATMLINPDLPAILLYWLARPVAQLTRPPRVLLPPANGGGLPSPYWATVHALRWPAPGSVRAARTLLVAYPLALALVLLAAPAPLTPAAEEAVLAAVGSALGQTGLAYLHVAIGCVAARLAGWGAWGLVAWLVEVVIEVVKELALFWAGVLCRYWSGIIVGVSSAVLIALGREVGFWDVARDTVEWCLLLYAGWMYWIGDGVRDVAGWLAS</sequence>
<feature type="transmembrane region" description="Helical" evidence="1">
    <location>
        <begin position="128"/>
        <end position="148"/>
    </location>
</feature>
<feature type="transmembrane region" description="Helical" evidence="1">
    <location>
        <begin position="181"/>
        <end position="206"/>
    </location>
</feature>
<organism evidence="2 3">
    <name type="scientific">Thermothielavioides terrestris</name>
    <dbReference type="NCBI Taxonomy" id="2587410"/>
    <lineage>
        <taxon>Eukaryota</taxon>
        <taxon>Fungi</taxon>
        <taxon>Dikarya</taxon>
        <taxon>Ascomycota</taxon>
        <taxon>Pezizomycotina</taxon>
        <taxon>Sordariomycetes</taxon>
        <taxon>Sordariomycetidae</taxon>
        <taxon>Sordariales</taxon>
        <taxon>Chaetomiaceae</taxon>
        <taxon>Thermothielavioides</taxon>
    </lineage>
</organism>